<dbReference type="OrthoDB" id="1879366at2759"/>
<reference evidence="1" key="1">
    <citation type="submission" date="2019-04" db="EMBL/GenBank/DDBJ databases">
        <title>Friends and foes A comparative genomics study of 23 Aspergillus species from section Flavi.</title>
        <authorList>
            <consortium name="DOE Joint Genome Institute"/>
            <person name="Kjaerbolling I."/>
            <person name="Vesth T."/>
            <person name="Frisvad J.C."/>
            <person name="Nybo J.L."/>
            <person name="Theobald S."/>
            <person name="Kildgaard S."/>
            <person name="Isbrandt T."/>
            <person name="Kuo A."/>
            <person name="Sato A."/>
            <person name="Lyhne E.K."/>
            <person name="Kogle M.E."/>
            <person name="Wiebenga A."/>
            <person name="Kun R.S."/>
            <person name="Lubbers R.J."/>
            <person name="Makela M.R."/>
            <person name="Barry K."/>
            <person name="Chovatia M."/>
            <person name="Clum A."/>
            <person name="Daum C."/>
            <person name="Haridas S."/>
            <person name="He G."/>
            <person name="LaButti K."/>
            <person name="Lipzen A."/>
            <person name="Mondo S."/>
            <person name="Riley R."/>
            <person name="Salamov A."/>
            <person name="Simmons B.A."/>
            <person name="Magnuson J.K."/>
            <person name="Henrissat B."/>
            <person name="Mortensen U.H."/>
            <person name="Larsen T.O."/>
            <person name="Devries R.P."/>
            <person name="Grigoriev I.V."/>
            <person name="Machida M."/>
            <person name="Baker S.E."/>
            <person name="Andersen M.R."/>
        </authorList>
    </citation>
    <scope>NUCLEOTIDE SEQUENCE</scope>
    <source>
        <strain evidence="1">CBS 117612</strain>
    </source>
</reference>
<gene>
    <name evidence="1" type="ORF">BDV24DRAFT_126266</name>
</gene>
<dbReference type="AlphaFoldDB" id="A0A5N6YI48"/>
<name>A0A5N6YI48_9EURO</name>
<organism evidence="1">
    <name type="scientific">Aspergillus arachidicola</name>
    <dbReference type="NCBI Taxonomy" id="656916"/>
    <lineage>
        <taxon>Eukaryota</taxon>
        <taxon>Fungi</taxon>
        <taxon>Dikarya</taxon>
        <taxon>Ascomycota</taxon>
        <taxon>Pezizomycotina</taxon>
        <taxon>Eurotiomycetes</taxon>
        <taxon>Eurotiomycetidae</taxon>
        <taxon>Eurotiales</taxon>
        <taxon>Aspergillaceae</taxon>
        <taxon>Aspergillus</taxon>
        <taxon>Aspergillus subgen. Circumdati</taxon>
    </lineage>
</organism>
<dbReference type="Proteomes" id="UP000325558">
    <property type="component" value="Unassembled WGS sequence"/>
</dbReference>
<sequence>MVLYRPDLRPSKILPYILGALAMKSLGLLSGSVPTLRMVSKSVTEDSCLGRQGHCEEWSAGLETYYPKLLGLTYNAKHWISIYSSRAVECQKSQIR</sequence>
<accession>A0A5N6YI48</accession>
<protein>
    <submittedName>
        <fullName evidence="1">Uncharacterized protein</fullName>
    </submittedName>
</protein>
<proteinExistence type="predicted"/>
<dbReference type="EMBL" id="ML737121">
    <property type="protein sequence ID" value="KAE8345131.1"/>
    <property type="molecule type" value="Genomic_DNA"/>
</dbReference>
<evidence type="ECO:0000313" key="1">
    <source>
        <dbReference type="EMBL" id="KAE8345131.1"/>
    </source>
</evidence>